<evidence type="ECO:0000256" key="1">
    <source>
        <dbReference type="ARBA" id="ARBA00023015"/>
    </source>
</evidence>
<protein>
    <submittedName>
        <fullName evidence="5">Helix-turn-helix domain-containing protein</fullName>
    </submittedName>
</protein>
<proteinExistence type="predicted"/>
<keyword evidence="6" id="KW-1185">Reference proteome</keyword>
<keyword evidence="3" id="KW-0804">Transcription</keyword>
<comment type="caution">
    <text evidence="5">The sequence shown here is derived from an EMBL/GenBank/DDBJ whole genome shotgun (WGS) entry which is preliminary data.</text>
</comment>
<evidence type="ECO:0000313" key="6">
    <source>
        <dbReference type="Proteomes" id="UP000488299"/>
    </source>
</evidence>
<name>A0A7J5TVZ8_9BACT</name>
<dbReference type="InterPro" id="IPR009057">
    <property type="entry name" value="Homeodomain-like_sf"/>
</dbReference>
<evidence type="ECO:0000256" key="2">
    <source>
        <dbReference type="ARBA" id="ARBA00023125"/>
    </source>
</evidence>
<dbReference type="Gene3D" id="1.10.10.60">
    <property type="entry name" value="Homeodomain-like"/>
    <property type="match status" value="2"/>
</dbReference>
<reference evidence="5 6" key="1">
    <citation type="submission" date="2019-10" db="EMBL/GenBank/DDBJ databases">
        <title>Rudanella paleaurantiibacter sp. nov., isolated from sludge.</title>
        <authorList>
            <person name="Xu S.Q."/>
        </authorList>
    </citation>
    <scope>NUCLEOTIDE SEQUENCE [LARGE SCALE GENOMIC DNA]</scope>
    <source>
        <strain evidence="5 6">HX-22-17</strain>
    </source>
</reference>
<dbReference type="SMART" id="SM00342">
    <property type="entry name" value="HTH_ARAC"/>
    <property type="match status" value="1"/>
</dbReference>
<sequence>MIIYDTIRKYSERFNNKTPHPLINFVDLNKGAPLARTRFRLDFYAIVIKETNCGDLRYGNRYYDYSEGTVLFFAPNQVVINEPEGEIHQPYGKALIFHPDLIKGTSLGKQIHEYSFFSYQSNEALHLSDSERGIVDNCFGNIATEITQNIDRHSKKLIVANLELLLNYCSRFYERQFITREHVNQGILEQFDQKLNGYLRSEMLQTNGIPGVAHFAGELNLSANYFGDLIKKETGKTALEYIQLQLLDLAKERIFDTTKSVSEVSYELGFKYPQHFTRFFKQKVGVSPNEYRGLKVKE</sequence>
<dbReference type="RefSeq" id="WP_152126388.1">
    <property type="nucleotide sequence ID" value="NZ_WELI01000011.1"/>
</dbReference>
<evidence type="ECO:0000256" key="3">
    <source>
        <dbReference type="ARBA" id="ARBA00023163"/>
    </source>
</evidence>
<keyword evidence="1" id="KW-0805">Transcription regulation</keyword>
<dbReference type="Pfam" id="PF12833">
    <property type="entry name" value="HTH_18"/>
    <property type="match status" value="1"/>
</dbReference>
<feature type="domain" description="HTH araC/xylS-type" evidence="4">
    <location>
        <begin position="193"/>
        <end position="294"/>
    </location>
</feature>
<organism evidence="5 6">
    <name type="scientific">Rudanella paleaurantiibacter</name>
    <dbReference type="NCBI Taxonomy" id="2614655"/>
    <lineage>
        <taxon>Bacteria</taxon>
        <taxon>Pseudomonadati</taxon>
        <taxon>Bacteroidota</taxon>
        <taxon>Cytophagia</taxon>
        <taxon>Cytophagales</taxon>
        <taxon>Cytophagaceae</taxon>
        <taxon>Rudanella</taxon>
    </lineage>
</organism>
<dbReference type="InterPro" id="IPR020449">
    <property type="entry name" value="Tscrpt_reg_AraC-type_HTH"/>
</dbReference>
<dbReference type="PRINTS" id="PR00032">
    <property type="entry name" value="HTHARAC"/>
</dbReference>
<keyword evidence="2" id="KW-0238">DNA-binding</keyword>
<dbReference type="Proteomes" id="UP000488299">
    <property type="component" value="Unassembled WGS sequence"/>
</dbReference>
<dbReference type="GO" id="GO:0043565">
    <property type="term" value="F:sequence-specific DNA binding"/>
    <property type="evidence" value="ECO:0007669"/>
    <property type="project" value="InterPro"/>
</dbReference>
<dbReference type="PROSITE" id="PS01124">
    <property type="entry name" value="HTH_ARAC_FAMILY_2"/>
    <property type="match status" value="1"/>
</dbReference>
<dbReference type="PANTHER" id="PTHR43280:SF32">
    <property type="entry name" value="TRANSCRIPTIONAL REGULATORY PROTEIN"/>
    <property type="match status" value="1"/>
</dbReference>
<dbReference type="SUPFAM" id="SSF46689">
    <property type="entry name" value="Homeodomain-like"/>
    <property type="match status" value="1"/>
</dbReference>
<dbReference type="GO" id="GO:0003700">
    <property type="term" value="F:DNA-binding transcription factor activity"/>
    <property type="evidence" value="ECO:0007669"/>
    <property type="project" value="InterPro"/>
</dbReference>
<gene>
    <name evidence="5" type="ORF">F5984_22045</name>
</gene>
<accession>A0A7J5TVZ8</accession>
<dbReference type="AlphaFoldDB" id="A0A7J5TVZ8"/>
<evidence type="ECO:0000313" key="5">
    <source>
        <dbReference type="EMBL" id="KAB7727312.1"/>
    </source>
</evidence>
<evidence type="ECO:0000259" key="4">
    <source>
        <dbReference type="PROSITE" id="PS01124"/>
    </source>
</evidence>
<dbReference type="InterPro" id="IPR018060">
    <property type="entry name" value="HTH_AraC"/>
</dbReference>
<dbReference type="EMBL" id="WELI01000011">
    <property type="protein sequence ID" value="KAB7727312.1"/>
    <property type="molecule type" value="Genomic_DNA"/>
</dbReference>
<dbReference type="PANTHER" id="PTHR43280">
    <property type="entry name" value="ARAC-FAMILY TRANSCRIPTIONAL REGULATOR"/>
    <property type="match status" value="1"/>
</dbReference>